<dbReference type="EMBL" id="CP064795">
    <property type="protein sequence ID" value="QPG06543.1"/>
    <property type="molecule type" value="Genomic_DNA"/>
</dbReference>
<evidence type="ECO:0000259" key="3">
    <source>
        <dbReference type="Pfam" id="PF17289"/>
    </source>
</evidence>
<protein>
    <submittedName>
        <fullName evidence="4">Phage terminase large subunit</fullName>
    </submittedName>
</protein>
<dbReference type="RefSeq" id="WP_195811619.1">
    <property type="nucleotide sequence ID" value="NZ_CP064795.1"/>
</dbReference>
<name>A0A7S9DZJ4_9ALTE</name>
<feature type="region of interest" description="Disordered" evidence="2">
    <location>
        <begin position="430"/>
        <end position="462"/>
    </location>
</feature>
<dbReference type="Gene3D" id="3.40.50.300">
    <property type="entry name" value="P-loop containing nucleotide triphosphate hydrolases"/>
    <property type="match status" value="1"/>
</dbReference>
<evidence type="ECO:0000313" key="4">
    <source>
        <dbReference type="EMBL" id="QPG06543.1"/>
    </source>
</evidence>
<dbReference type="KEGG" id="smaa:IT774_05055"/>
<dbReference type="InterPro" id="IPR006517">
    <property type="entry name" value="Phage_terminase_lsu-like_C"/>
</dbReference>
<proteinExistence type="predicted"/>
<dbReference type="InterPro" id="IPR027417">
    <property type="entry name" value="P-loop_NTPase"/>
</dbReference>
<dbReference type="Gene3D" id="3.30.420.240">
    <property type="match status" value="1"/>
</dbReference>
<evidence type="ECO:0000256" key="1">
    <source>
        <dbReference type="ARBA" id="ARBA00022612"/>
    </source>
</evidence>
<sequence length="462" mass="52168">MAAAVRAEKQQPIAWRPQPGPQEALLACPLEDILYGGSRGGGKTDGFLGKWGQRYKLYGGGLRGIFVRRTYDELDEVVARSLEIYPAIGGDWKQQRRTWYFPGGARLKMRSLERDTDAAKYQGHSYTDVYVDEAGNFPDPGPINKLRATLRNPHGIPASFNLSANPGGPGHEWLKKRYFDPAPDGFTPIIDEVTGEPRIYIPSRLEDNKILMETDPTYRNRIMASGPSWLVQAWLKGDWNATPEGGLIKAKWFQKYDKPPQSFLRVVISLDTAYKPGQHNDPSVATVWGQADDGYYLLYVWRDRVEFPELKRILASLYLTWKADAILIEDKASGQSLIQEARAGIKVEGLPRLLNLPVIPIEPEGNKLDRLIAVSTQFEAGLVHLPYHAPWLLDFEIELTTFPLAPHDDQVDSTSQFLRWVSQRTVNIKHASTGGRSRQETQHEEAPAVRVSNRSRTNYRGY</sequence>
<dbReference type="NCBIfam" id="TIGR01630">
    <property type="entry name" value="psiM2_ORF9"/>
    <property type="match status" value="1"/>
</dbReference>
<evidence type="ECO:0000256" key="2">
    <source>
        <dbReference type="SAM" id="MobiDB-lite"/>
    </source>
</evidence>
<feature type="domain" description="Terminase large subunit gp17-like C-terminal" evidence="3">
    <location>
        <begin position="269"/>
        <end position="418"/>
    </location>
</feature>
<accession>A0A7S9DZJ4</accession>
<dbReference type="Pfam" id="PF17289">
    <property type="entry name" value="Terminase_6C"/>
    <property type="match status" value="1"/>
</dbReference>
<dbReference type="InterPro" id="IPR035421">
    <property type="entry name" value="Terminase_6C"/>
</dbReference>
<dbReference type="Pfam" id="PF03237">
    <property type="entry name" value="Terminase_6N"/>
    <property type="match status" value="1"/>
</dbReference>
<dbReference type="Proteomes" id="UP000595095">
    <property type="component" value="Chromosome"/>
</dbReference>
<organism evidence="4 5">
    <name type="scientific">Salinimonas marina</name>
    <dbReference type="NCBI Taxonomy" id="2785918"/>
    <lineage>
        <taxon>Bacteria</taxon>
        <taxon>Pseudomonadati</taxon>
        <taxon>Pseudomonadota</taxon>
        <taxon>Gammaproteobacteria</taxon>
        <taxon>Alteromonadales</taxon>
        <taxon>Alteromonadaceae</taxon>
        <taxon>Alteromonas/Salinimonas group</taxon>
        <taxon>Salinimonas</taxon>
    </lineage>
</organism>
<feature type="compositionally biased region" description="Basic and acidic residues" evidence="2">
    <location>
        <begin position="437"/>
        <end position="447"/>
    </location>
</feature>
<evidence type="ECO:0000313" key="5">
    <source>
        <dbReference type="Proteomes" id="UP000595095"/>
    </source>
</evidence>
<dbReference type="AlphaFoldDB" id="A0A7S9DZJ4"/>
<keyword evidence="5" id="KW-1185">Reference proteome</keyword>
<gene>
    <name evidence="4" type="primary">terL</name>
    <name evidence="4" type="ORF">IT774_05055</name>
</gene>
<reference evidence="4 5" key="1">
    <citation type="submission" date="2020-11" db="EMBL/GenBank/DDBJ databases">
        <title>Complete genome sequence for Salinimonas sp. strain G2-b.</title>
        <authorList>
            <person name="Park S.-J."/>
        </authorList>
    </citation>
    <scope>NUCLEOTIDE SEQUENCE [LARGE SCALE GENOMIC DNA]</scope>
    <source>
        <strain evidence="4 5">G2-b</strain>
    </source>
</reference>
<keyword evidence="1" id="KW-1188">Viral release from host cell</keyword>
<feature type="compositionally biased region" description="Polar residues" evidence="2">
    <location>
        <begin position="452"/>
        <end position="462"/>
    </location>
</feature>